<feature type="domain" description="Glycoside hydrolase 131 catalytic N-terminal" evidence="1">
    <location>
        <begin position="2"/>
        <end position="165"/>
    </location>
</feature>
<gene>
    <name evidence="2" type="ORF">PLBR_LOCUS5465</name>
</gene>
<protein>
    <recommendedName>
        <fullName evidence="1">Glycoside hydrolase 131 catalytic N-terminal domain-containing protein</fullName>
    </recommendedName>
</protein>
<reference evidence="2 3" key="1">
    <citation type="submission" date="2018-03" db="EMBL/GenBank/DDBJ databases">
        <authorList>
            <person name="Fogelqvist J."/>
        </authorList>
    </citation>
    <scope>NUCLEOTIDE SEQUENCE [LARGE SCALE GENOMIC DNA]</scope>
</reference>
<dbReference type="AlphaFoldDB" id="A0A3P3YE84"/>
<dbReference type="EMBL" id="OVEO01000009">
    <property type="protein sequence ID" value="SPQ98250.1"/>
    <property type="molecule type" value="Genomic_DNA"/>
</dbReference>
<name>A0A3P3YE84_PLABS</name>
<dbReference type="PANTHER" id="PTHR34612:SF2">
    <property type="entry name" value="GLYCOSIDE HYDROLASE 131 CATALYTIC N-TERMINAL DOMAIN-CONTAINING PROTEIN"/>
    <property type="match status" value="1"/>
</dbReference>
<keyword evidence="2" id="KW-0496">Mitochondrion</keyword>
<organism evidence="2 3">
    <name type="scientific">Plasmodiophora brassicae</name>
    <name type="common">Clubroot disease agent</name>
    <dbReference type="NCBI Taxonomy" id="37360"/>
    <lineage>
        <taxon>Eukaryota</taxon>
        <taxon>Sar</taxon>
        <taxon>Rhizaria</taxon>
        <taxon>Endomyxa</taxon>
        <taxon>Phytomyxea</taxon>
        <taxon>Plasmodiophorida</taxon>
        <taxon>Plasmodiophoridae</taxon>
        <taxon>Plasmodiophora</taxon>
    </lineage>
</organism>
<dbReference type="PANTHER" id="PTHR34612">
    <property type="entry name" value="GH131_N DOMAIN-CONTAINING PROTEIN"/>
    <property type="match status" value="1"/>
</dbReference>
<dbReference type="Pfam" id="PF18271">
    <property type="entry name" value="GH131_N"/>
    <property type="match status" value="1"/>
</dbReference>
<accession>A0A3P3YE84</accession>
<sequence>MMQNHGRQLNLSHEYQLVFIEAQRGTHVFEIKYGAAYRNASSAAPVDVDTSNRLRLMSSTMNGFDKAKVLFETPLTPGVFHNFTVTIDWERATPMAYCSQGNAPLELVVPTTSNAVGRPGAEFHVGIVKLPVGPPNSVVFDGFQERGIHESLVYGRVFVEDSTAGVVALPPF</sequence>
<evidence type="ECO:0000259" key="1">
    <source>
        <dbReference type="Pfam" id="PF18271"/>
    </source>
</evidence>
<proteinExistence type="predicted"/>
<geneLocation type="mitochondrion" evidence="2"/>
<dbReference type="Gene3D" id="2.60.120.1160">
    <property type="match status" value="1"/>
</dbReference>
<dbReference type="InterPro" id="IPR041524">
    <property type="entry name" value="GH131_N"/>
</dbReference>
<evidence type="ECO:0000313" key="3">
    <source>
        <dbReference type="Proteomes" id="UP000290189"/>
    </source>
</evidence>
<dbReference type="Proteomes" id="UP000290189">
    <property type="component" value="Unassembled WGS sequence"/>
</dbReference>
<evidence type="ECO:0000313" key="2">
    <source>
        <dbReference type="EMBL" id="SPQ98250.1"/>
    </source>
</evidence>